<sequence>MKACGEFLLADHTFIPSWDHSLAGLVGLWWDLTTSSIIAAKTLKRYTTAGTSDIQLKESSADASGAPAGTSDIQLNESIADASGAPTGTSPIQLKDSSVDASDAPKTRVDAPKAPLKTQKTAIAGQQPEQMQKQIIKLVDRIWRGQKPADMEGFNWKKRRPGLRYHADSSVQSLEDTPDIYQLKHTKEIKLRPHLKKLISGNYLQEPHWTLEEIRSRLPAENLRWVSCIDYALSGTPEIPEVVISSARGRAFCRWNVCDGIKNTATESNLDSVLNHRQELWDLFFLGIKDMNKFPGLNLTADQKRFLGASEPSRKDFLERYRTSLFRVLHDSFVDLGTKYRIILAKSMPPVALQAAVYIWHPEGIDTLDDHLGTLSHFDDSKSAGTTDDMWLTSITLAHWRPQSELESKISETEAENLKTEKLEREKLGREKLEKGKEEAKRANGNEEEEEDWDSSDEGDTEATGPGEGYPCPPVSVKDLRVKGGSDPERHLISSISEQAISLVITGDGMGRYWTCSLVCDLMDDRMMARYAAEAQKILQNFIHQQYTGRALVFIYLLGEICRSLSLECERFMRELDQIMGLQRNVLLKGMPWMASDALVKKMKDMLWGLQALRIFHLKLKSAIEKVEDARTSMKSTIEWGRELRPLGLKRESDQIWEEFNKRYSRLKNAHEAINERISQGARLREGMGSVVSIEQNENIGLLTWMTVAYLPLSFAAALFSVQHEILPTYVGLGEFLGLLFGFLVFTFIIALSLGCIKRRLRAIGSAVSTSCTSTWNSAKQFIKKQIGQSRETGSDGLTAKDTNRHPEDHQIIPGHSKAYKRTDEEAAQP</sequence>
<gene>
    <name evidence="3" type="ORF">B0I35DRAFT_415566</name>
</gene>
<dbReference type="Proteomes" id="UP000813444">
    <property type="component" value="Unassembled WGS sequence"/>
</dbReference>
<keyword evidence="2" id="KW-0472">Membrane</keyword>
<evidence type="ECO:0000313" key="4">
    <source>
        <dbReference type="Proteomes" id="UP000813444"/>
    </source>
</evidence>
<feature type="region of interest" description="Disordered" evidence="1">
    <location>
        <begin position="404"/>
        <end position="475"/>
    </location>
</feature>
<keyword evidence="2" id="KW-0812">Transmembrane</keyword>
<feature type="compositionally biased region" description="Basic and acidic residues" evidence="1">
    <location>
        <begin position="802"/>
        <end position="811"/>
    </location>
</feature>
<reference evidence="3" key="1">
    <citation type="journal article" date="2021" name="Nat. Commun.">
        <title>Genetic determinants of endophytism in the Arabidopsis root mycobiome.</title>
        <authorList>
            <person name="Mesny F."/>
            <person name="Miyauchi S."/>
            <person name="Thiergart T."/>
            <person name="Pickel B."/>
            <person name="Atanasova L."/>
            <person name="Karlsson M."/>
            <person name="Huettel B."/>
            <person name="Barry K.W."/>
            <person name="Haridas S."/>
            <person name="Chen C."/>
            <person name="Bauer D."/>
            <person name="Andreopoulos W."/>
            <person name="Pangilinan J."/>
            <person name="LaButti K."/>
            <person name="Riley R."/>
            <person name="Lipzen A."/>
            <person name="Clum A."/>
            <person name="Drula E."/>
            <person name="Henrissat B."/>
            <person name="Kohler A."/>
            <person name="Grigoriev I.V."/>
            <person name="Martin F.M."/>
            <person name="Hacquard S."/>
        </authorList>
    </citation>
    <scope>NUCLEOTIDE SEQUENCE</scope>
    <source>
        <strain evidence="3">MPI-CAGE-CH-0235</strain>
    </source>
</reference>
<feature type="region of interest" description="Disordered" evidence="1">
    <location>
        <begin position="81"/>
        <end position="109"/>
    </location>
</feature>
<evidence type="ECO:0000256" key="2">
    <source>
        <dbReference type="SAM" id="Phobius"/>
    </source>
</evidence>
<comment type="caution">
    <text evidence="3">The sequence shown here is derived from an EMBL/GenBank/DDBJ whole genome shotgun (WGS) entry which is preliminary data.</text>
</comment>
<feature type="compositionally biased region" description="Acidic residues" evidence="1">
    <location>
        <begin position="446"/>
        <end position="461"/>
    </location>
</feature>
<evidence type="ECO:0000256" key="1">
    <source>
        <dbReference type="SAM" id="MobiDB-lite"/>
    </source>
</evidence>
<dbReference type="Gene3D" id="1.20.58.340">
    <property type="entry name" value="Magnesium transport protein CorA, transmembrane region"/>
    <property type="match status" value="1"/>
</dbReference>
<feature type="compositionally biased region" description="Basic and acidic residues" evidence="1">
    <location>
        <begin position="821"/>
        <end position="830"/>
    </location>
</feature>
<accession>A0A8K0WW17</accession>
<feature type="compositionally biased region" description="Basic and acidic residues" evidence="1">
    <location>
        <begin position="404"/>
        <end position="445"/>
    </location>
</feature>
<feature type="compositionally biased region" description="Polar residues" evidence="1">
    <location>
        <begin position="86"/>
        <end position="100"/>
    </location>
</feature>
<dbReference type="OrthoDB" id="5430750at2759"/>
<feature type="transmembrane region" description="Helical" evidence="2">
    <location>
        <begin position="702"/>
        <end position="724"/>
    </location>
</feature>
<name>A0A8K0WW17_9HYPO</name>
<feature type="non-terminal residue" evidence="3">
    <location>
        <position position="1"/>
    </location>
</feature>
<keyword evidence="2" id="KW-1133">Transmembrane helix</keyword>
<feature type="region of interest" description="Disordered" evidence="1">
    <location>
        <begin position="787"/>
        <end position="830"/>
    </location>
</feature>
<dbReference type="AlphaFoldDB" id="A0A8K0WW17"/>
<proteinExistence type="predicted"/>
<dbReference type="EMBL" id="JAGPNK010000001">
    <property type="protein sequence ID" value="KAH7327720.1"/>
    <property type="molecule type" value="Genomic_DNA"/>
</dbReference>
<evidence type="ECO:0000313" key="3">
    <source>
        <dbReference type="EMBL" id="KAH7327720.1"/>
    </source>
</evidence>
<organism evidence="3 4">
    <name type="scientific">Stachybotrys elegans</name>
    <dbReference type="NCBI Taxonomy" id="80388"/>
    <lineage>
        <taxon>Eukaryota</taxon>
        <taxon>Fungi</taxon>
        <taxon>Dikarya</taxon>
        <taxon>Ascomycota</taxon>
        <taxon>Pezizomycotina</taxon>
        <taxon>Sordariomycetes</taxon>
        <taxon>Hypocreomycetidae</taxon>
        <taxon>Hypocreales</taxon>
        <taxon>Stachybotryaceae</taxon>
        <taxon>Stachybotrys</taxon>
    </lineage>
</organism>
<protein>
    <submittedName>
        <fullName evidence="3">Uncharacterized protein</fullName>
    </submittedName>
</protein>
<keyword evidence="4" id="KW-1185">Reference proteome</keyword>
<feature type="transmembrane region" description="Helical" evidence="2">
    <location>
        <begin position="736"/>
        <end position="757"/>
    </location>
</feature>